<dbReference type="Proteomes" id="UP001152523">
    <property type="component" value="Unassembled WGS sequence"/>
</dbReference>
<sequence length="40" mass="4913">MQFFTHFSNIYIHMQCVMNRHKVEKRIQCSNVLKITQEKT</sequence>
<keyword evidence="2" id="KW-1185">Reference proteome</keyword>
<accession>A0AAV0E9R1</accession>
<dbReference type="EMBL" id="CAMAPF010000913">
    <property type="protein sequence ID" value="CAH9118727.1"/>
    <property type="molecule type" value="Genomic_DNA"/>
</dbReference>
<gene>
    <name evidence="1" type="ORF">CEPIT_LOCUS22367</name>
</gene>
<comment type="caution">
    <text evidence="1">The sequence shown here is derived from an EMBL/GenBank/DDBJ whole genome shotgun (WGS) entry which is preliminary data.</text>
</comment>
<organism evidence="1 2">
    <name type="scientific">Cuscuta epithymum</name>
    <dbReference type="NCBI Taxonomy" id="186058"/>
    <lineage>
        <taxon>Eukaryota</taxon>
        <taxon>Viridiplantae</taxon>
        <taxon>Streptophyta</taxon>
        <taxon>Embryophyta</taxon>
        <taxon>Tracheophyta</taxon>
        <taxon>Spermatophyta</taxon>
        <taxon>Magnoliopsida</taxon>
        <taxon>eudicotyledons</taxon>
        <taxon>Gunneridae</taxon>
        <taxon>Pentapetalae</taxon>
        <taxon>asterids</taxon>
        <taxon>lamiids</taxon>
        <taxon>Solanales</taxon>
        <taxon>Convolvulaceae</taxon>
        <taxon>Cuscuteae</taxon>
        <taxon>Cuscuta</taxon>
        <taxon>Cuscuta subgen. Cuscuta</taxon>
    </lineage>
</organism>
<reference evidence="1" key="1">
    <citation type="submission" date="2022-07" db="EMBL/GenBank/DDBJ databases">
        <authorList>
            <person name="Macas J."/>
            <person name="Novak P."/>
            <person name="Neumann P."/>
        </authorList>
    </citation>
    <scope>NUCLEOTIDE SEQUENCE</scope>
</reference>
<evidence type="ECO:0000313" key="2">
    <source>
        <dbReference type="Proteomes" id="UP001152523"/>
    </source>
</evidence>
<dbReference type="AlphaFoldDB" id="A0AAV0E9R1"/>
<evidence type="ECO:0000313" key="1">
    <source>
        <dbReference type="EMBL" id="CAH9118727.1"/>
    </source>
</evidence>
<proteinExistence type="predicted"/>
<protein>
    <submittedName>
        <fullName evidence="1">Uncharacterized protein</fullName>
    </submittedName>
</protein>
<name>A0AAV0E9R1_9ASTE</name>